<feature type="compositionally biased region" description="Basic and acidic residues" evidence="1">
    <location>
        <begin position="450"/>
        <end position="470"/>
    </location>
</feature>
<dbReference type="EMBL" id="VLTN01000043">
    <property type="protein sequence ID" value="KAA0149398.1"/>
    <property type="molecule type" value="Genomic_DNA"/>
</dbReference>
<feature type="region of interest" description="Disordered" evidence="1">
    <location>
        <begin position="438"/>
        <end position="495"/>
    </location>
</feature>
<name>A0A5A8C9B0_CAFRO</name>
<reference evidence="2 3" key="1">
    <citation type="submission" date="2019-07" db="EMBL/GenBank/DDBJ databases">
        <title>Genomes of Cafeteria roenbergensis.</title>
        <authorList>
            <person name="Fischer M.G."/>
            <person name="Hackl T."/>
            <person name="Roman M."/>
        </authorList>
    </citation>
    <scope>NUCLEOTIDE SEQUENCE [LARGE SCALE GENOMIC DNA]</scope>
    <source>
        <strain evidence="2 3">BVI</strain>
    </source>
</reference>
<dbReference type="AlphaFoldDB" id="A0A5A8C9B0"/>
<evidence type="ECO:0000313" key="2">
    <source>
        <dbReference type="EMBL" id="KAA0149398.1"/>
    </source>
</evidence>
<accession>A0A5A8C9B0</accession>
<sequence length="515" mass="55139">MAAPAAGAGADAPPSKFTILDAATEATHAGVRAHNALRKSLPSYVPEVEVTPRFHHIRFNDYERYEPWNKAKAEASAFSVQELLASVFEDLGVSPAYDNMDEFASDILAHVQVIRRLREIRGLPVPASLSEGEALLQKTKEAWAEANDGFELAHGEPLRESVNLALKAQEVVRGALFDMCPSLQGDAVAGVGPDLQWSRASLADLDRPEPLPEDASEDPILSTYGVDVSSVANWRLSLSNAYAGLEQGCAAAVVLRERPRTSSAARDFDEHIAGVAGHRSRAAAGMGAINAGDVASYGEADGLVAGPAAGSTLLAQDGDLYADYDQGVRGDAWSRKQQMEIANELSLAAQPWQTRKVAGRLSDGAPSHLRRAAEGLEKSGALTAGQRARILQETANRLDEAQELTQRELAPGDLARMSDEWAKPSRKVIEKPWEMRFPVNTKSPDTGRAASDDMFRDGERPLERDEKLPDGAEYDAVHGAANPSSADVAAQGRAGSTAAAMTAYHAFVSKISKRA</sequence>
<dbReference type="Proteomes" id="UP000323011">
    <property type="component" value="Unassembled WGS sequence"/>
</dbReference>
<evidence type="ECO:0000313" key="3">
    <source>
        <dbReference type="Proteomes" id="UP000323011"/>
    </source>
</evidence>
<organism evidence="2 3">
    <name type="scientific">Cafeteria roenbergensis</name>
    <name type="common">Marine flagellate</name>
    <dbReference type="NCBI Taxonomy" id="33653"/>
    <lineage>
        <taxon>Eukaryota</taxon>
        <taxon>Sar</taxon>
        <taxon>Stramenopiles</taxon>
        <taxon>Bigyra</taxon>
        <taxon>Opalozoa</taxon>
        <taxon>Bicosoecida</taxon>
        <taxon>Cafeteriaceae</taxon>
        <taxon>Cafeteria</taxon>
    </lineage>
</organism>
<protein>
    <submittedName>
        <fullName evidence="2">Uncharacterized protein</fullName>
    </submittedName>
</protein>
<comment type="caution">
    <text evidence="2">The sequence shown here is derived from an EMBL/GenBank/DDBJ whole genome shotgun (WGS) entry which is preliminary data.</text>
</comment>
<keyword evidence="3" id="KW-1185">Reference proteome</keyword>
<evidence type="ECO:0000256" key="1">
    <source>
        <dbReference type="SAM" id="MobiDB-lite"/>
    </source>
</evidence>
<proteinExistence type="predicted"/>
<gene>
    <name evidence="2" type="ORF">FNF29_05951</name>
</gene>